<accession>A0A2U3PS37</accession>
<dbReference type="AlphaFoldDB" id="A0A2U3PS37"/>
<gene>
    <name evidence="1" type="ORF">BRAD3257_0836</name>
</gene>
<name>A0A2U3PS37_9BRAD</name>
<evidence type="ECO:0000313" key="2">
    <source>
        <dbReference type="Proteomes" id="UP000246085"/>
    </source>
</evidence>
<organism evidence="1 2">
    <name type="scientific">Bradyrhizobium vignae</name>
    <dbReference type="NCBI Taxonomy" id="1549949"/>
    <lineage>
        <taxon>Bacteria</taxon>
        <taxon>Pseudomonadati</taxon>
        <taxon>Pseudomonadota</taxon>
        <taxon>Alphaproteobacteria</taxon>
        <taxon>Hyphomicrobiales</taxon>
        <taxon>Nitrobacteraceae</taxon>
        <taxon>Bradyrhizobium</taxon>
    </lineage>
</organism>
<dbReference type="EMBL" id="LS398110">
    <property type="protein sequence ID" value="SPP91990.1"/>
    <property type="molecule type" value="Genomic_DNA"/>
</dbReference>
<sequence length="58" mass="6398">MLPKRGFLPWRLSDAGRRICGPVLHAADIRNPSHKQPITLKRVTSALPCGADVYDNTS</sequence>
<proteinExistence type="predicted"/>
<dbReference type="Proteomes" id="UP000246085">
    <property type="component" value="Chromosome BRAD3257"/>
</dbReference>
<evidence type="ECO:0000313" key="1">
    <source>
        <dbReference type="EMBL" id="SPP91990.1"/>
    </source>
</evidence>
<dbReference type="KEGG" id="bvz:BRAD3257_0836"/>
<reference evidence="1 2" key="1">
    <citation type="submission" date="2018-03" db="EMBL/GenBank/DDBJ databases">
        <authorList>
            <person name="Gully D."/>
        </authorList>
    </citation>
    <scope>NUCLEOTIDE SEQUENCE [LARGE SCALE GENOMIC DNA]</scope>
    <source>
        <strain evidence="1">ORS3257</strain>
    </source>
</reference>
<protein>
    <submittedName>
        <fullName evidence="1">Uncharacterized protein</fullName>
    </submittedName>
</protein>